<protein>
    <submittedName>
        <fullName evidence="7">C2H2 and C2HC zinc finger</fullName>
    </submittedName>
</protein>
<evidence type="ECO:0000313" key="7">
    <source>
        <dbReference type="EMBL" id="KAJ9139226.1"/>
    </source>
</evidence>
<evidence type="ECO:0000256" key="4">
    <source>
        <dbReference type="ARBA" id="ARBA00022833"/>
    </source>
</evidence>
<accession>A0AA38RRY6</accession>
<dbReference type="GO" id="GO:0008270">
    <property type="term" value="F:zinc ion binding"/>
    <property type="evidence" value="ECO:0007669"/>
    <property type="project" value="UniProtKB-KW"/>
</dbReference>
<dbReference type="InterPro" id="IPR056884">
    <property type="entry name" value="NPHP3-like_N"/>
</dbReference>
<name>A0AA38RRY6_9PEZI</name>
<evidence type="ECO:0000256" key="3">
    <source>
        <dbReference type="ARBA" id="ARBA00022771"/>
    </source>
</evidence>
<reference evidence="7" key="1">
    <citation type="submission" date="2022-07" db="EMBL/GenBank/DDBJ databases">
        <title>Fungi with potential for degradation of polypropylene.</title>
        <authorList>
            <person name="Gostincar C."/>
        </authorList>
    </citation>
    <scope>NUCLEOTIDE SEQUENCE</scope>
    <source>
        <strain evidence="7">EXF-13287</strain>
    </source>
</reference>
<dbReference type="SMART" id="SM00355">
    <property type="entry name" value="ZnF_C2H2"/>
    <property type="match status" value="3"/>
</dbReference>
<proteinExistence type="predicted"/>
<dbReference type="Gene3D" id="3.30.160.60">
    <property type="entry name" value="Classic Zinc Finger"/>
    <property type="match status" value="2"/>
</dbReference>
<dbReference type="InterPro" id="IPR027417">
    <property type="entry name" value="P-loop_NTPase"/>
</dbReference>
<dbReference type="FunFam" id="3.30.160.60:FF:000446">
    <property type="entry name" value="Zinc finger protein"/>
    <property type="match status" value="1"/>
</dbReference>
<feature type="domain" description="C2H2-type" evidence="6">
    <location>
        <begin position="940"/>
        <end position="962"/>
    </location>
</feature>
<organism evidence="7 8">
    <name type="scientific">Coniochaeta hoffmannii</name>
    <dbReference type="NCBI Taxonomy" id="91930"/>
    <lineage>
        <taxon>Eukaryota</taxon>
        <taxon>Fungi</taxon>
        <taxon>Dikarya</taxon>
        <taxon>Ascomycota</taxon>
        <taxon>Pezizomycotina</taxon>
        <taxon>Sordariomycetes</taxon>
        <taxon>Sordariomycetidae</taxon>
        <taxon>Coniochaetales</taxon>
        <taxon>Coniochaetaceae</taxon>
        <taxon>Coniochaeta</taxon>
    </lineage>
</organism>
<keyword evidence="4" id="KW-0862">Zinc</keyword>
<dbReference type="Pfam" id="PF24883">
    <property type="entry name" value="NPHP3_N"/>
    <property type="match status" value="1"/>
</dbReference>
<dbReference type="InterPro" id="IPR013087">
    <property type="entry name" value="Znf_C2H2_type"/>
</dbReference>
<keyword evidence="2" id="KW-0677">Repeat</keyword>
<dbReference type="PANTHER" id="PTHR10039:SF14">
    <property type="entry name" value="NACHT DOMAIN-CONTAINING PROTEIN"/>
    <property type="match status" value="1"/>
</dbReference>
<keyword evidence="8" id="KW-1185">Reference proteome</keyword>
<dbReference type="PROSITE" id="PS50157">
    <property type="entry name" value="ZINC_FINGER_C2H2_2"/>
    <property type="match status" value="2"/>
</dbReference>
<comment type="caution">
    <text evidence="7">The sequence shown here is derived from an EMBL/GenBank/DDBJ whole genome shotgun (WGS) entry which is preliminary data.</text>
</comment>
<dbReference type="InterPro" id="IPR036236">
    <property type="entry name" value="Znf_C2H2_sf"/>
</dbReference>
<dbReference type="Pfam" id="PF00096">
    <property type="entry name" value="zf-C2H2"/>
    <property type="match status" value="2"/>
</dbReference>
<evidence type="ECO:0000256" key="1">
    <source>
        <dbReference type="ARBA" id="ARBA00022723"/>
    </source>
</evidence>
<dbReference type="Proteomes" id="UP001174691">
    <property type="component" value="Unassembled WGS sequence"/>
</dbReference>
<sequence>MRTPEEIIQGALKQFKATLSEHQVLESQLQKFTDTTAKNVKEDITRIQKALEQKKALMNLARFERFVTAYEQFDEVCQAMELGYSELSDFIWGPPRFILQRVTELPVSLTALDSVLDTYLKFGRRVPLAGPYKSLLRDHPAMRTCLAYMYADLLDFHTHILKLFAEKNWRRTFPIYWRDYQEPFLKLLEGIDIHAKHLDLLAQHEQYQDDREGFRRFLYRYEDERIRLLAQAAKQEEERKHEQYSKVQRWLSNPGEDQQTYQDRWRTERDKFPGTSSWILESSQVTDWMDKEEPNSILWVYGNKGAGKTILASRIIENLRKEKTGSTTSFFYCREDDLNESGKCLSLYKSLLRQLLEHKRRLLPLYYEKKLKSQEILNNEADACSLLKLCFEEEATHFIVIDGLDEFCAADRTNAVKFIRSIVDKSDNRTLGKIRVLFMSQDLKEMRTLLPAAETLEIQPSHVEPDIRILVTRETELLASEYRLKACESERVIQMTVAGARGMILFAVLVMKNLRAMGDLRHVLRELEAPIFPQTLSQAYGRILERLKRDYHGHESSWEKSKTIFGWLACAKRPLKWHELQAALSIEVDERGNPSFDDRLGRSPKGIQEMCGTLIQVLPGNKIEFIHQTAKRYILENQALDVRAVECDLAVLCMNYLTLKCFRRGLKQQEIQVAVQKAEYAFQDYALATWNEHLQSVLDSKNSTLFSDQVEGEHYQFKFSQALQRFKEAYKSGLAIPNDEQTQKILDPEIPRSQCQAFQAYGFYQVLVDIWTHVHRHQKLPPKERNKISIKELGDAVERIRGKLEELEEGSTGGSEMCQILAELYGTRLYKCDRVRCVYFHEGFDKKERRDRHLSRHDRPFLCPVEGCSMFPFGFSMNKDKDKHVKNYHPEELELPPQFRQLALEPPKDAKFQCDLCPKTFTRLANLEGHRNSHLGRRPFACTTCGKAFARANDRRRHEKRHVRRVGVIS</sequence>
<dbReference type="Pfam" id="PF22939">
    <property type="entry name" value="WHD_GPIID"/>
    <property type="match status" value="1"/>
</dbReference>
<evidence type="ECO:0000259" key="6">
    <source>
        <dbReference type="PROSITE" id="PS50157"/>
    </source>
</evidence>
<evidence type="ECO:0000313" key="8">
    <source>
        <dbReference type="Proteomes" id="UP001174691"/>
    </source>
</evidence>
<dbReference type="Gene3D" id="3.40.50.300">
    <property type="entry name" value="P-loop containing nucleotide triphosphate hydrolases"/>
    <property type="match status" value="1"/>
</dbReference>
<keyword evidence="3 5" id="KW-0863">Zinc-finger</keyword>
<dbReference type="PANTHER" id="PTHR10039">
    <property type="entry name" value="AMELOGENIN"/>
    <property type="match status" value="1"/>
</dbReference>
<evidence type="ECO:0000256" key="2">
    <source>
        <dbReference type="ARBA" id="ARBA00022737"/>
    </source>
</evidence>
<feature type="domain" description="C2H2-type" evidence="6">
    <location>
        <begin position="912"/>
        <end position="939"/>
    </location>
</feature>
<keyword evidence="1" id="KW-0479">Metal-binding</keyword>
<dbReference type="PROSITE" id="PS00028">
    <property type="entry name" value="ZINC_FINGER_C2H2_1"/>
    <property type="match status" value="2"/>
</dbReference>
<dbReference type="EMBL" id="JANBVN010000134">
    <property type="protein sequence ID" value="KAJ9139226.1"/>
    <property type="molecule type" value="Genomic_DNA"/>
</dbReference>
<dbReference type="SUPFAM" id="SSF57667">
    <property type="entry name" value="beta-beta-alpha zinc fingers"/>
    <property type="match status" value="1"/>
</dbReference>
<dbReference type="SUPFAM" id="SSF52540">
    <property type="entry name" value="P-loop containing nucleoside triphosphate hydrolases"/>
    <property type="match status" value="1"/>
</dbReference>
<dbReference type="InterPro" id="IPR054471">
    <property type="entry name" value="GPIID_WHD"/>
</dbReference>
<gene>
    <name evidence="7" type="ORF">NKR19_g7557</name>
</gene>
<dbReference type="AlphaFoldDB" id="A0AA38RRY6"/>
<evidence type="ECO:0000256" key="5">
    <source>
        <dbReference type="PROSITE-ProRule" id="PRU00042"/>
    </source>
</evidence>